<proteinExistence type="predicted"/>
<sequence length="282" mass="31467">MAYSVIYLLCLNVCVISSFLISGNQRSIPVRTYNSLVSYLENGAEVRYFFNISSCLQSASPPFKDIPVFGGEIKYFSASKNSGEDAGQLIFSNVDYINENDVNKEIHTFWIVNDTAKVFWAQPGVYINITDNISGIYCKWTEGQGSLWVKNQAKQRQLTSFPEIKTMLTFGEEVGWVVNITECQCAAGKGNCYHGILGDTIRGFKIAKDSSIHFSTSMTTMFPVAMNFIQLTTFVRVDANNTATFITRHLDPSTFEQDDIDIMSCPIHSGSSIGRGAKFYVN</sequence>
<dbReference type="Proteomes" id="UP000596742">
    <property type="component" value="Unassembled WGS sequence"/>
</dbReference>
<dbReference type="Pfam" id="PF06903">
    <property type="entry name" value="VirK"/>
    <property type="match status" value="1"/>
</dbReference>
<gene>
    <name evidence="2" type="ORF">MGAL_10B064198</name>
</gene>
<comment type="caution">
    <text evidence="2">The sequence shown here is derived from an EMBL/GenBank/DDBJ whole genome shotgun (WGS) entry which is preliminary data.</text>
</comment>
<dbReference type="InterPro" id="IPR010694">
    <property type="entry name" value="Uncharacterised_VirK"/>
</dbReference>
<dbReference type="EMBL" id="UYJE01009956">
    <property type="protein sequence ID" value="VDI78356.1"/>
    <property type="molecule type" value="Genomic_DNA"/>
</dbReference>
<evidence type="ECO:0000313" key="3">
    <source>
        <dbReference type="Proteomes" id="UP000596742"/>
    </source>
</evidence>
<dbReference type="OrthoDB" id="6070274at2759"/>
<organism evidence="2 3">
    <name type="scientific">Mytilus galloprovincialis</name>
    <name type="common">Mediterranean mussel</name>
    <dbReference type="NCBI Taxonomy" id="29158"/>
    <lineage>
        <taxon>Eukaryota</taxon>
        <taxon>Metazoa</taxon>
        <taxon>Spiralia</taxon>
        <taxon>Lophotrochozoa</taxon>
        <taxon>Mollusca</taxon>
        <taxon>Bivalvia</taxon>
        <taxon>Autobranchia</taxon>
        <taxon>Pteriomorphia</taxon>
        <taxon>Mytilida</taxon>
        <taxon>Mytiloidea</taxon>
        <taxon>Mytilidae</taxon>
        <taxon>Mytilinae</taxon>
        <taxon>Mytilus</taxon>
    </lineage>
</organism>
<dbReference type="AlphaFoldDB" id="A0A8B6HDE4"/>
<feature type="chain" id="PRO_5032600008" evidence="1">
    <location>
        <begin position="19"/>
        <end position="282"/>
    </location>
</feature>
<keyword evidence="1" id="KW-0732">Signal</keyword>
<evidence type="ECO:0000313" key="2">
    <source>
        <dbReference type="EMBL" id="VDI78356.1"/>
    </source>
</evidence>
<accession>A0A8B6HDE4</accession>
<name>A0A8B6HDE4_MYTGA</name>
<keyword evidence="3" id="KW-1185">Reference proteome</keyword>
<protein>
    <submittedName>
        <fullName evidence="2">Uncharacterized protein</fullName>
    </submittedName>
</protein>
<reference evidence="2" key="1">
    <citation type="submission" date="2018-11" db="EMBL/GenBank/DDBJ databases">
        <authorList>
            <person name="Alioto T."/>
            <person name="Alioto T."/>
        </authorList>
    </citation>
    <scope>NUCLEOTIDE SEQUENCE</scope>
</reference>
<feature type="signal peptide" evidence="1">
    <location>
        <begin position="1"/>
        <end position="18"/>
    </location>
</feature>
<evidence type="ECO:0000256" key="1">
    <source>
        <dbReference type="SAM" id="SignalP"/>
    </source>
</evidence>